<dbReference type="PANTHER" id="PTHR43689">
    <property type="entry name" value="HYDROLASE"/>
    <property type="match status" value="1"/>
</dbReference>
<name>A0A1H3LCY5_9GAMM</name>
<dbReference type="InterPro" id="IPR029058">
    <property type="entry name" value="AB_hydrolase_fold"/>
</dbReference>
<organism evidence="2 3">
    <name type="scientific">Acinetobacter kyonggiensis</name>
    <dbReference type="NCBI Taxonomy" id="595670"/>
    <lineage>
        <taxon>Bacteria</taxon>
        <taxon>Pseudomonadati</taxon>
        <taxon>Pseudomonadota</taxon>
        <taxon>Gammaproteobacteria</taxon>
        <taxon>Moraxellales</taxon>
        <taxon>Moraxellaceae</taxon>
        <taxon>Acinetobacter</taxon>
    </lineage>
</organism>
<dbReference type="PANTHER" id="PTHR43689:SF8">
    <property type="entry name" value="ALPHA_BETA-HYDROLASES SUPERFAMILY PROTEIN"/>
    <property type="match status" value="1"/>
</dbReference>
<dbReference type="Proteomes" id="UP000199035">
    <property type="component" value="Unassembled WGS sequence"/>
</dbReference>
<dbReference type="RefSeq" id="WP_092691369.1">
    <property type="nucleotide sequence ID" value="NZ_FNPK01000017.1"/>
</dbReference>
<protein>
    <submittedName>
        <fullName evidence="2">Pimeloyl-ACP methyl ester carboxylesterase</fullName>
    </submittedName>
</protein>
<dbReference type="EMBL" id="FNPK01000017">
    <property type="protein sequence ID" value="SDY62251.1"/>
    <property type="molecule type" value="Genomic_DNA"/>
</dbReference>
<accession>A0A1H3LCY5</accession>
<evidence type="ECO:0000313" key="2">
    <source>
        <dbReference type="EMBL" id="SDY62251.1"/>
    </source>
</evidence>
<keyword evidence="3" id="KW-1185">Reference proteome</keyword>
<dbReference type="STRING" id="595670.SAMN05421643_11718"/>
<dbReference type="Gene3D" id="3.40.50.1820">
    <property type="entry name" value="alpha/beta hydrolase"/>
    <property type="match status" value="1"/>
</dbReference>
<dbReference type="Pfam" id="PF12697">
    <property type="entry name" value="Abhydrolase_6"/>
    <property type="match status" value="1"/>
</dbReference>
<evidence type="ECO:0000259" key="1">
    <source>
        <dbReference type="Pfam" id="PF12697"/>
    </source>
</evidence>
<proteinExistence type="predicted"/>
<reference evidence="3" key="1">
    <citation type="submission" date="2016-10" db="EMBL/GenBank/DDBJ databases">
        <authorList>
            <person name="Varghese N."/>
            <person name="Submissions S."/>
        </authorList>
    </citation>
    <scope>NUCLEOTIDE SEQUENCE [LARGE SCALE GENOMIC DNA]</scope>
    <source>
        <strain evidence="3">ANC 5109</strain>
    </source>
</reference>
<feature type="domain" description="AB hydrolase-1" evidence="1">
    <location>
        <begin position="4"/>
        <end position="127"/>
    </location>
</feature>
<evidence type="ECO:0000313" key="3">
    <source>
        <dbReference type="Proteomes" id="UP000199035"/>
    </source>
</evidence>
<dbReference type="SUPFAM" id="SSF53474">
    <property type="entry name" value="alpha/beta-Hydrolases"/>
    <property type="match status" value="1"/>
</dbReference>
<dbReference type="InterPro" id="IPR000073">
    <property type="entry name" value="AB_hydrolase_1"/>
</dbReference>
<dbReference type="AlphaFoldDB" id="A0A1H3LCY5"/>
<sequence>MDKIVFLPGASGNMDFWNPLIDFLPIHYEKEIIGYPGFGTSENDQNINNFSDLQDYVTSKIQSKSILIAQSMGGIFAVNKTFTNPNLIKGLVLIATSGGIDLTHFNVQDWRTEYQEQYPRYPNWFMTTNVDYEDYLETIHVPVLLIWGDDDSISPIAVGKHLNYKLGNSKLHIIEGGKHDLAEKHAEEVSMYINQFLETLC</sequence>
<gene>
    <name evidence="2" type="ORF">SAMN05421643_11718</name>
</gene>